<accession>A0AC60PQE4</accession>
<sequence>MSMSVCSVLLGCDDDMSSESAVITVEFRSCSMLPTAVFLKKLDAVPQQKTLEAASDSTSIKTLDRDGWVTCIAPNTRFCKTASHKLVTDIQTKFASNVTGRNKRLVDCSRDDPSIFLIASGPWADVVRSVMDAAVVVSKRRENSGHCGSGPSCHPGDFSLGHSRAA</sequence>
<dbReference type="EMBL" id="JABSTQ010010202">
    <property type="protein sequence ID" value="KAG0422614.1"/>
    <property type="molecule type" value="Genomic_DNA"/>
</dbReference>
<gene>
    <name evidence="1" type="ORF">HPB47_001573</name>
</gene>
<evidence type="ECO:0000313" key="1">
    <source>
        <dbReference type="EMBL" id="KAG0422614.1"/>
    </source>
</evidence>
<proteinExistence type="predicted"/>
<reference evidence="1 2" key="1">
    <citation type="journal article" date="2020" name="Cell">
        <title>Large-Scale Comparative Analyses of Tick Genomes Elucidate Their Genetic Diversity and Vector Capacities.</title>
        <authorList>
            <consortium name="Tick Genome and Microbiome Consortium (TIGMIC)"/>
            <person name="Jia N."/>
            <person name="Wang J."/>
            <person name="Shi W."/>
            <person name="Du L."/>
            <person name="Sun Y."/>
            <person name="Zhan W."/>
            <person name="Jiang J.F."/>
            <person name="Wang Q."/>
            <person name="Zhang B."/>
            <person name="Ji P."/>
            <person name="Bell-Sakyi L."/>
            <person name="Cui X.M."/>
            <person name="Yuan T.T."/>
            <person name="Jiang B.G."/>
            <person name="Yang W.F."/>
            <person name="Lam T.T."/>
            <person name="Chang Q.C."/>
            <person name="Ding S.J."/>
            <person name="Wang X.J."/>
            <person name="Zhu J.G."/>
            <person name="Ruan X.D."/>
            <person name="Zhao L."/>
            <person name="Wei J.T."/>
            <person name="Ye R.Z."/>
            <person name="Que T.C."/>
            <person name="Du C.H."/>
            <person name="Zhou Y.H."/>
            <person name="Cheng J.X."/>
            <person name="Dai P.F."/>
            <person name="Guo W.B."/>
            <person name="Han X.H."/>
            <person name="Huang E.J."/>
            <person name="Li L.F."/>
            <person name="Wei W."/>
            <person name="Gao Y.C."/>
            <person name="Liu J.Z."/>
            <person name="Shao H.Z."/>
            <person name="Wang X."/>
            <person name="Wang C.C."/>
            <person name="Yang T.C."/>
            <person name="Huo Q.B."/>
            <person name="Li W."/>
            <person name="Chen H.Y."/>
            <person name="Chen S.E."/>
            <person name="Zhou L.G."/>
            <person name="Ni X.B."/>
            <person name="Tian J.H."/>
            <person name="Sheng Y."/>
            <person name="Liu T."/>
            <person name="Pan Y.S."/>
            <person name="Xia L.Y."/>
            <person name="Li J."/>
            <person name="Zhao F."/>
            <person name="Cao W.C."/>
        </authorList>
    </citation>
    <scope>NUCLEOTIDE SEQUENCE [LARGE SCALE GENOMIC DNA]</scope>
    <source>
        <strain evidence="1">Iper-2018</strain>
    </source>
</reference>
<name>A0AC60PQE4_IXOPE</name>
<evidence type="ECO:0000313" key="2">
    <source>
        <dbReference type="Proteomes" id="UP000805193"/>
    </source>
</evidence>
<comment type="caution">
    <text evidence="1">The sequence shown here is derived from an EMBL/GenBank/DDBJ whole genome shotgun (WGS) entry which is preliminary data.</text>
</comment>
<dbReference type="Proteomes" id="UP000805193">
    <property type="component" value="Unassembled WGS sequence"/>
</dbReference>
<organism evidence="1 2">
    <name type="scientific">Ixodes persulcatus</name>
    <name type="common">Taiga tick</name>
    <dbReference type="NCBI Taxonomy" id="34615"/>
    <lineage>
        <taxon>Eukaryota</taxon>
        <taxon>Metazoa</taxon>
        <taxon>Ecdysozoa</taxon>
        <taxon>Arthropoda</taxon>
        <taxon>Chelicerata</taxon>
        <taxon>Arachnida</taxon>
        <taxon>Acari</taxon>
        <taxon>Parasitiformes</taxon>
        <taxon>Ixodida</taxon>
        <taxon>Ixodoidea</taxon>
        <taxon>Ixodidae</taxon>
        <taxon>Ixodinae</taxon>
        <taxon>Ixodes</taxon>
    </lineage>
</organism>
<keyword evidence="2" id="KW-1185">Reference proteome</keyword>
<protein>
    <submittedName>
        <fullName evidence="1">Uncharacterized protein</fullName>
    </submittedName>
</protein>